<sequence length="432" mass="48168">MDHLEKEHRSDDEADYEDEEVDPRIQGELEKLNQSTVDINTCETELEDARQRFRSVLVEATVKLDELVKKIGKAVEESKPYWEARRLARQAQLEAQKATQDFQRATEVLRAAKETISLAEQRLLEEDNRQFDSAWQEMLNHATQRVMEAEHTKTKSELVHKETAAKYTAATGRMKQLEKKLKRTINKSKPYFEMKAKYYLQLENLKKNVDERQAKLSQAKGEYKTALKNLEMISDEIHERRRNSAMGPRGRGVGAEGNSISGDDISSFKMDSDGMSMASVCFDDDPCAGGSIMSEEDSETRSTCSLGSSPSSPQEELSPCSLDLPSTVSLSDFGLISPVLGPRSECSGASSPECDIERGDRAEGAEGNLDNAPATTTNNNSSLTSSTKKSFSLETRFSFLNLRRPRADNTKNTDSLSQKTEPGQTVVLVKGV</sequence>
<feature type="compositionally biased region" description="Acidic residues" evidence="5">
    <location>
        <begin position="12"/>
        <end position="21"/>
    </location>
</feature>
<feature type="region of interest" description="Disordered" evidence="5">
    <location>
        <begin position="289"/>
        <end position="323"/>
    </location>
</feature>
<keyword evidence="3" id="KW-0963">Cytoplasm</keyword>
<feature type="compositionally biased region" description="Basic and acidic residues" evidence="5">
    <location>
        <begin position="1"/>
        <end position="11"/>
    </location>
</feature>
<feature type="compositionally biased region" description="Low complexity" evidence="5">
    <location>
        <begin position="375"/>
        <end position="389"/>
    </location>
</feature>
<accession>A0A3Q0RDE8</accession>
<dbReference type="Proteomes" id="UP000261340">
    <property type="component" value="Unplaced"/>
</dbReference>
<feature type="region of interest" description="Disordered" evidence="5">
    <location>
        <begin position="363"/>
        <end position="389"/>
    </location>
</feature>
<comment type="subunit">
    <text evidence="3">Interacts with GDP-bound and nucleotide-free forms of RAB11A.</text>
</comment>
<dbReference type="GO" id="GO:0035556">
    <property type="term" value="P:intracellular signal transduction"/>
    <property type="evidence" value="ECO:0007669"/>
    <property type="project" value="UniProtKB-UniRule"/>
</dbReference>
<feature type="region of interest" description="Disordered" evidence="5">
    <location>
        <begin position="1"/>
        <end position="30"/>
    </location>
</feature>
<feature type="region of interest" description="Disordered" evidence="5">
    <location>
        <begin position="402"/>
        <end position="432"/>
    </location>
</feature>
<evidence type="ECO:0000256" key="5">
    <source>
        <dbReference type="SAM" id="MobiDB-lite"/>
    </source>
</evidence>
<dbReference type="GeneTree" id="ENSGT00390000018500"/>
<reference evidence="6" key="1">
    <citation type="submission" date="2025-08" db="UniProtKB">
        <authorList>
            <consortium name="Ensembl"/>
        </authorList>
    </citation>
    <scope>IDENTIFICATION</scope>
</reference>
<comment type="subcellular location">
    <subcellularLocation>
        <location evidence="3">Cytoplasm</location>
    </subcellularLocation>
    <text evidence="3">Colocalizes with RAB11A on cytoplasmic vesicle membranes.</text>
</comment>
<evidence type="ECO:0000313" key="6">
    <source>
        <dbReference type="Ensembl" id="ENSACIP00000008182.1"/>
    </source>
</evidence>
<dbReference type="Pfam" id="PF05276">
    <property type="entry name" value="SH3BP5"/>
    <property type="match status" value="1"/>
</dbReference>
<dbReference type="AlphaFoldDB" id="A0A3Q0RDE8"/>
<reference evidence="6" key="2">
    <citation type="submission" date="2025-09" db="UniProtKB">
        <authorList>
            <consortium name="Ensembl"/>
        </authorList>
    </citation>
    <scope>IDENTIFICATION</scope>
</reference>
<comment type="domain">
    <text evidence="3">The N-terminal half of the protein mediates interaction with RAB11A and functions as guanine nucleotide exchange factor. Four long alpha-helices (interrupted by a central kink) assemble into coiled coils, giving rise to a 'V' shape.</text>
</comment>
<feature type="compositionally biased region" description="Polar residues" evidence="5">
    <location>
        <begin position="412"/>
        <end position="423"/>
    </location>
</feature>
<dbReference type="PANTHER" id="PTHR19423:SF11">
    <property type="entry name" value="SH3 DOMAIN-BINDING PROTEIN 5"/>
    <property type="match status" value="1"/>
</dbReference>
<dbReference type="GO" id="GO:0005085">
    <property type="term" value="F:guanyl-nucleotide exchange factor activity"/>
    <property type="evidence" value="ECO:0007669"/>
    <property type="project" value="UniProtKB-UniRule"/>
</dbReference>
<organism evidence="6 7">
    <name type="scientific">Amphilophus citrinellus</name>
    <name type="common">Midas cichlid</name>
    <name type="synonym">Cichlasoma citrinellum</name>
    <dbReference type="NCBI Taxonomy" id="61819"/>
    <lineage>
        <taxon>Eukaryota</taxon>
        <taxon>Metazoa</taxon>
        <taxon>Chordata</taxon>
        <taxon>Craniata</taxon>
        <taxon>Vertebrata</taxon>
        <taxon>Euteleostomi</taxon>
        <taxon>Actinopterygii</taxon>
        <taxon>Neopterygii</taxon>
        <taxon>Teleostei</taxon>
        <taxon>Neoteleostei</taxon>
        <taxon>Acanthomorphata</taxon>
        <taxon>Ovalentaria</taxon>
        <taxon>Cichlomorphae</taxon>
        <taxon>Cichliformes</taxon>
        <taxon>Cichlidae</taxon>
        <taxon>New World cichlids</taxon>
        <taxon>Cichlasomatinae</taxon>
        <taxon>Heroini</taxon>
        <taxon>Amphilophus</taxon>
    </lineage>
</organism>
<dbReference type="PANTHER" id="PTHR19423">
    <property type="entry name" value="SH3 DOMAIN-BINDING PROTEIN 5"/>
    <property type="match status" value="1"/>
</dbReference>
<dbReference type="GO" id="GO:0005737">
    <property type="term" value="C:cytoplasm"/>
    <property type="evidence" value="ECO:0007669"/>
    <property type="project" value="UniProtKB-SubCell"/>
</dbReference>
<evidence type="ECO:0000256" key="1">
    <source>
        <dbReference type="ARBA" id="ARBA00007796"/>
    </source>
</evidence>
<dbReference type="GO" id="GO:0017124">
    <property type="term" value="F:SH3 domain binding"/>
    <property type="evidence" value="ECO:0007669"/>
    <property type="project" value="UniProtKB-UniRule"/>
</dbReference>
<dbReference type="STRING" id="61819.ENSACIP00000008182"/>
<name>A0A3Q0RDE8_AMPCI</name>
<evidence type="ECO:0000256" key="3">
    <source>
        <dbReference type="RuleBase" id="RU369054"/>
    </source>
</evidence>
<protein>
    <recommendedName>
        <fullName evidence="3">SH3 domain-binding protein 5</fullName>
        <shortName evidence="3">SH3BP-5</shortName>
    </recommendedName>
</protein>
<dbReference type="InterPro" id="IPR007940">
    <property type="entry name" value="SH3BP5"/>
</dbReference>
<evidence type="ECO:0000256" key="4">
    <source>
        <dbReference type="SAM" id="Coils"/>
    </source>
</evidence>
<feature type="coiled-coil region" evidence="4">
    <location>
        <begin position="167"/>
        <end position="236"/>
    </location>
</feature>
<feature type="coiled-coil region" evidence="4">
    <location>
        <begin position="88"/>
        <end position="129"/>
    </location>
</feature>
<comment type="function">
    <text evidence="3">Functions as guanine nucleotide exchange factor (GEF) for RAB11A.</text>
</comment>
<dbReference type="OMA" id="ECFDDEP"/>
<comment type="similarity">
    <text evidence="1 3">Belongs to the SH3BP5 family.</text>
</comment>
<keyword evidence="7" id="KW-1185">Reference proteome</keyword>
<evidence type="ECO:0000313" key="7">
    <source>
        <dbReference type="Proteomes" id="UP000261340"/>
    </source>
</evidence>
<feature type="region of interest" description="Disordered" evidence="5">
    <location>
        <begin position="241"/>
        <end position="264"/>
    </location>
</feature>
<dbReference type="Ensembl" id="ENSACIT00000008428.1">
    <property type="protein sequence ID" value="ENSACIP00000008182.1"/>
    <property type="gene ID" value="ENSACIG00000006417.1"/>
</dbReference>
<keyword evidence="2 3" id="KW-0175">Coiled coil</keyword>
<feature type="compositionally biased region" description="Low complexity" evidence="5">
    <location>
        <begin position="302"/>
        <end position="322"/>
    </location>
</feature>
<proteinExistence type="inferred from homology"/>
<keyword evidence="3" id="KW-0344">Guanine-nucleotide releasing factor</keyword>
<evidence type="ECO:0000256" key="2">
    <source>
        <dbReference type="ARBA" id="ARBA00023054"/>
    </source>
</evidence>
<dbReference type="GO" id="GO:0004860">
    <property type="term" value="F:protein kinase inhibitor activity"/>
    <property type="evidence" value="ECO:0007669"/>
    <property type="project" value="TreeGrafter"/>
</dbReference>